<dbReference type="CDD" id="cd17504">
    <property type="entry name" value="MFS_MMR_MDR_like"/>
    <property type="match status" value="1"/>
</dbReference>
<feature type="transmembrane region" description="Helical" evidence="9">
    <location>
        <begin position="100"/>
        <end position="118"/>
    </location>
</feature>
<evidence type="ECO:0000256" key="5">
    <source>
        <dbReference type="ARBA" id="ARBA00022989"/>
    </source>
</evidence>
<gene>
    <name evidence="11" type="ORF">FCH28_03385</name>
</gene>
<dbReference type="GO" id="GO:0046677">
    <property type="term" value="P:response to antibiotic"/>
    <property type="evidence" value="ECO:0007669"/>
    <property type="project" value="UniProtKB-KW"/>
</dbReference>
<reference evidence="11 12" key="1">
    <citation type="submission" date="2019-04" db="EMBL/GenBank/DDBJ databases">
        <title>Streptomyces piniterrae sp. nov., a heliquinomycin-producing actinomycete isolated from rhizosphere soil of Pinus yunnanensis.</title>
        <authorList>
            <person name="Zhuang X."/>
            <person name="Zhao J."/>
        </authorList>
    </citation>
    <scope>NUCLEOTIDE SEQUENCE [LARGE SCALE GENOMIC DNA]</scope>
    <source>
        <strain evidence="12">jys28</strain>
    </source>
</reference>
<dbReference type="InterPro" id="IPR020846">
    <property type="entry name" value="MFS_dom"/>
</dbReference>
<dbReference type="Gene3D" id="1.20.1720.10">
    <property type="entry name" value="Multidrug resistance protein D"/>
    <property type="match status" value="1"/>
</dbReference>
<accession>A0A4U0NY84</accession>
<dbReference type="RefSeq" id="WP_136738114.1">
    <property type="nucleotide sequence ID" value="NZ_SUMB01000001.1"/>
</dbReference>
<keyword evidence="12" id="KW-1185">Reference proteome</keyword>
<dbReference type="GO" id="GO:0022857">
    <property type="term" value="F:transmembrane transporter activity"/>
    <property type="evidence" value="ECO:0007669"/>
    <property type="project" value="InterPro"/>
</dbReference>
<dbReference type="PANTHER" id="PTHR42718">
    <property type="entry name" value="MAJOR FACILITATOR SUPERFAMILY MULTIDRUG TRANSPORTER MFSC"/>
    <property type="match status" value="1"/>
</dbReference>
<proteinExistence type="predicted"/>
<feature type="transmembrane region" description="Helical" evidence="9">
    <location>
        <begin position="195"/>
        <end position="214"/>
    </location>
</feature>
<keyword evidence="2" id="KW-0813">Transport</keyword>
<name>A0A4U0NY84_9ACTN</name>
<evidence type="ECO:0000256" key="7">
    <source>
        <dbReference type="ARBA" id="ARBA00023251"/>
    </source>
</evidence>
<feature type="transmembrane region" description="Helical" evidence="9">
    <location>
        <begin position="130"/>
        <end position="151"/>
    </location>
</feature>
<dbReference type="Pfam" id="PF07690">
    <property type="entry name" value="MFS_1"/>
    <property type="match status" value="1"/>
</dbReference>
<keyword evidence="3" id="KW-1003">Cell membrane</keyword>
<keyword evidence="6 9" id="KW-0472">Membrane</keyword>
<dbReference type="Proteomes" id="UP000308697">
    <property type="component" value="Unassembled WGS sequence"/>
</dbReference>
<dbReference type="InterPro" id="IPR011701">
    <property type="entry name" value="MFS"/>
</dbReference>
<feature type="region of interest" description="Disordered" evidence="8">
    <location>
        <begin position="456"/>
        <end position="503"/>
    </location>
</feature>
<dbReference type="PANTHER" id="PTHR42718:SF46">
    <property type="entry name" value="BLR6921 PROTEIN"/>
    <property type="match status" value="1"/>
</dbReference>
<feature type="domain" description="Major facilitator superfamily (MFS) profile" evidence="10">
    <location>
        <begin position="1"/>
        <end position="458"/>
    </location>
</feature>
<dbReference type="Gene3D" id="1.20.1250.20">
    <property type="entry name" value="MFS general substrate transporter like domains"/>
    <property type="match status" value="1"/>
</dbReference>
<sequence>MSGVRRSALIGPVLVLATLVSSIVSSFGAPLIPTVAQDFDVSLSTAQWSLTVALLVGTVGSPVLGRLGDGPGRRATLLGGLAVVTAGGVVAALADGMGMLLVGRGLQGVGLGLAPLAIATARDALPQAKVAPTIALLSVSAAAGLGAGYPISGLIAGTWGLSGAYWFGTVVSGLTLACVAVIVPPSRERHDPGRLDWPGAVLLALALVSAMVGVSQGSEWGWGSPAITGLLVAGALLLVIWSVQQLRAASPLVRLRLLRHPSVLSGDACALVLGAAMYMVLTGMTEFVQSPRSGGFGFSASALVAGLVLIPLSVLMFASSRVLPSLVARMGIRALLTLGCLVAALGSGFFALFHGSLWQAFVMTGILGVGLGTTFAAIPGLITQSVPARETGSAIGFFQVLRFVGYSLGSALTATVLATHLGGTGHPTESGYTSVLWTSTGICVVAAALAWFLPAGSPQPTPTEETPTESDRARTGADDDEPRAGAQPEQLECAHEEGANDGR</sequence>
<feature type="transmembrane region" description="Helical" evidence="9">
    <location>
        <begin position="358"/>
        <end position="382"/>
    </location>
</feature>
<dbReference type="OrthoDB" id="4484751at2"/>
<evidence type="ECO:0000256" key="4">
    <source>
        <dbReference type="ARBA" id="ARBA00022692"/>
    </source>
</evidence>
<keyword evidence="5 9" id="KW-1133">Transmembrane helix</keyword>
<feature type="transmembrane region" description="Helical" evidence="9">
    <location>
        <begin position="44"/>
        <end position="64"/>
    </location>
</feature>
<dbReference type="PROSITE" id="PS50850">
    <property type="entry name" value="MFS"/>
    <property type="match status" value="1"/>
</dbReference>
<keyword evidence="7" id="KW-0046">Antibiotic resistance</keyword>
<evidence type="ECO:0000256" key="6">
    <source>
        <dbReference type="ARBA" id="ARBA00023136"/>
    </source>
</evidence>
<feature type="transmembrane region" description="Helical" evidence="9">
    <location>
        <begin position="330"/>
        <end position="352"/>
    </location>
</feature>
<evidence type="ECO:0000259" key="10">
    <source>
        <dbReference type="PROSITE" id="PS50850"/>
    </source>
</evidence>
<feature type="compositionally biased region" description="Basic and acidic residues" evidence="8">
    <location>
        <begin position="492"/>
        <end position="503"/>
    </location>
</feature>
<dbReference type="SUPFAM" id="SSF103473">
    <property type="entry name" value="MFS general substrate transporter"/>
    <property type="match status" value="2"/>
</dbReference>
<evidence type="ECO:0000256" key="9">
    <source>
        <dbReference type="SAM" id="Phobius"/>
    </source>
</evidence>
<dbReference type="AlphaFoldDB" id="A0A4U0NY84"/>
<organism evidence="11 12">
    <name type="scientific">Streptomyces piniterrae</name>
    <dbReference type="NCBI Taxonomy" id="2571125"/>
    <lineage>
        <taxon>Bacteria</taxon>
        <taxon>Bacillati</taxon>
        <taxon>Actinomycetota</taxon>
        <taxon>Actinomycetes</taxon>
        <taxon>Kitasatosporales</taxon>
        <taxon>Streptomycetaceae</taxon>
        <taxon>Streptomyces</taxon>
    </lineage>
</organism>
<feature type="transmembrane region" description="Helical" evidence="9">
    <location>
        <begin position="163"/>
        <end position="183"/>
    </location>
</feature>
<evidence type="ECO:0000256" key="1">
    <source>
        <dbReference type="ARBA" id="ARBA00004651"/>
    </source>
</evidence>
<feature type="transmembrane region" description="Helical" evidence="9">
    <location>
        <begin position="296"/>
        <end position="318"/>
    </location>
</feature>
<dbReference type="EMBL" id="SUMB01000001">
    <property type="protein sequence ID" value="TJZ59162.1"/>
    <property type="molecule type" value="Genomic_DNA"/>
</dbReference>
<comment type="caution">
    <text evidence="11">The sequence shown here is derived from an EMBL/GenBank/DDBJ whole genome shotgun (WGS) entry which is preliminary data.</text>
</comment>
<evidence type="ECO:0000256" key="3">
    <source>
        <dbReference type="ARBA" id="ARBA00022475"/>
    </source>
</evidence>
<feature type="transmembrane region" description="Helical" evidence="9">
    <location>
        <begin position="435"/>
        <end position="453"/>
    </location>
</feature>
<evidence type="ECO:0000256" key="8">
    <source>
        <dbReference type="SAM" id="MobiDB-lite"/>
    </source>
</evidence>
<dbReference type="InterPro" id="IPR036259">
    <property type="entry name" value="MFS_trans_sf"/>
</dbReference>
<evidence type="ECO:0000256" key="2">
    <source>
        <dbReference type="ARBA" id="ARBA00022448"/>
    </source>
</evidence>
<feature type="transmembrane region" description="Helical" evidence="9">
    <location>
        <begin position="264"/>
        <end position="284"/>
    </location>
</feature>
<feature type="transmembrane region" description="Helical" evidence="9">
    <location>
        <begin position="403"/>
        <end position="423"/>
    </location>
</feature>
<keyword evidence="4 9" id="KW-0812">Transmembrane</keyword>
<feature type="transmembrane region" description="Helical" evidence="9">
    <location>
        <begin position="220"/>
        <end position="243"/>
    </location>
</feature>
<comment type="subcellular location">
    <subcellularLocation>
        <location evidence="1">Cell membrane</location>
        <topology evidence="1">Multi-pass membrane protein</topology>
    </subcellularLocation>
</comment>
<feature type="transmembrane region" description="Helical" evidence="9">
    <location>
        <begin position="76"/>
        <end position="94"/>
    </location>
</feature>
<evidence type="ECO:0000313" key="12">
    <source>
        <dbReference type="Proteomes" id="UP000308697"/>
    </source>
</evidence>
<dbReference type="GO" id="GO:0005886">
    <property type="term" value="C:plasma membrane"/>
    <property type="evidence" value="ECO:0007669"/>
    <property type="project" value="UniProtKB-SubCell"/>
</dbReference>
<evidence type="ECO:0000313" key="11">
    <source>
        <dbReference type="EMBL" id="TJZ59162.1"/>
    </source>
</evidence>
<protein>
    <submittedName>
        <fullName evidence="11">MFS transporter</fullName>
    </submittedName>
</protein>